<accession>A0A975YIF0</accession>
<dbReference type="Proteomes" id="UP000694001">
    <property type="component" value="Chromosome"/>
</dbReference>
<dbReference type="HAMAP" id="MF_02065">
    <property type="entry name" value="MltG"/>
    <property type="match status" value="1"/>
</dbReference>
<dbReference type="GO" id="GO:0009252">
    <property type="term" value="P:peptidoglycan biosynthetic process"/>
    <property type="evidence" value="ECO:0007669"/>
    <property type="project" value="UniProtKB-UniRule"/>
</dbReference>
<keyword evidence="3 7" id="KW-1133">Transmembrane helix</keyword>
<organism evidence="8 9">
    <name type="scientific">Elioraea tepida</name>
    <dbReference type="NCBI Taxonomy" id="2843330"/>
    <lineage>
        <taxon>Bacteria</taxon>
        <taxon>Pseudomonadati</taxon>
        <taxon>Pseudomonadota</taxon>
        <taxon>Alphaproteobacteria</taxon>
        <taxon>Acetobacterales</taxon>
        <taxon>Elioraeaceae</taxon>
        <taxon>Elioraea</taxon>
    </lineage>
</organism>
<dbReference type="FunFam" id="3.30.160.60:FF:000242">
    <property type="entry name" value="Endolytic murein transglycosylase"/>
    <property type="match status" value="1"/>
</dbReference>
<dbReference type="GO" id="GO:0071555">
    <property type="term" value="P:cell wall organization"/>
    <property type="evidence" value="ECO:0007669"/>
    <property type="project" value="UniProtKB-KW"/>
</dbReference>
<feature type="site" description="Important for catalytic activity" evidence="7">
    <location>
        <position position="215"/>
    </location>
</feature>
<dbReference type="CDD" id="cd08010">
    <property type="entry name" value="MltG_like"/>
    <property type="match status" value="1"/>
</dbReference>
<keyword evidence="7" id="KW-0997">Cell inner membrane</keyword>
<keyword evidence="5 7" id="KW-0456">Lyase</keyword>
<evidence type="ECO:0000256" key="6">
    <source>
        <dbReference type="ARBA" id="ARBA00023316"/>
    </source>
</evidence>
<gene>
    <name evidence="7 8" type="primary">mltG</name>
    <name evidence="8" type="ORF">KO353_08995</name>
</gene>
<evidence type="ECO:0000256" key="4">
    <source>
        <dbReference type="ARBA" id="ARBA00023136"/>
    </source>
</evidence>
<keyword evidence="9" id="KW-1185">Reference proteome</keyword>
<comment type="function">
    <text evidence="7">Functions as a peptidoglycan terminase that cleaves nascent peptidoglycan strands endolytically to terminate their elongation.</text>
</comment>
<evidence type="ECO:0000256" key="3">
    <source>
        <dbReference type="ARBA" id="ARBA00022989"/>
    </source>
</evidence>
<dbReference type="EC" id="4.2.2.29" evidence="7"/>
<evidence type="ECO:0000256" key="5">
    <source>
        <dbReference type="ARBA" id="ARBA00023239"/>
    </source>
</evidence>
<keyword evidence="4 7" id="KW-0472">Membrane</keyword>
<dbReference type="InterPro" id="IPR003770">
    <property type="entry name" value="MLTG-like"/>
</dbReference>
<dbReference type="GO" id="GO:0005886">
    <property type="term" value="C:plasma membrane"/>
    <property type="evidence" value="ECO:0007669"/>
    <property type="project" value="UniProtKB-UniRule"/>
</dbReference>
<protein>
    <recommendedName>
        <fullName evidence="7">Endolytic murein transglycosylase</fullName>
        <ecNumber evidence="7">4.2.2.29</ecNumber>
    </recommendedName>
    <alternativeName>
        <fullName evidence="7">Peptidoglycan lytic transglycosylase</fullName>
    </alternativeName>
    <alternativeName>
        <fullName evidence="7">Peptidoglycan polymerization terminase</fullName>
    </alternativeName>
</protein>
<dbReference type="PANTHER" id="PTHR30518">
    <property type="entry name" value="ENDOLYTIC MUREIN TRANSGLYCOSYLASE"/>
    <property type="match status" value="1"/>
</dbReference>
<name>A0A975YIF0_9PROT</name>
<evidence type="ECO:0000256" key="2">
    <source>
        <dbReference type="ARBA" id="ARBA00022692"/>
    </source>
</evidence>
<dbReference type="PANTHER" id="PTHR30518:SF2">
    <property type="entry name" value="ENDOLYTIC MUREIN TRANSGLYCOSYLASE"/>
    <property type="match status" value="1"/>
</dbReference>
<keyword evidence="2 7" id="KW-0812">Transmembrane</keyword>
<dbReference type="KEGG" id="elio:KO353_08995"/>
<evidence type="ECO:0000256" key="1">
    <source>
        <dbReference type="ARBA" id="ARBA00022475"/>
    </source>
</evidence>
<comment type="catalytic activity">
    <reaction evidence="7">
        <text>a peptidoglycan chain = a peptidoglycan chain with N-acetyl-1,6-anhydromuramyl-[peptide] at the reducing end + a peptidoglycan chain with N-acetylglucosamine at the non-reducing end.</text>
        <dbReference type="EC" id="4.2.2.29"/>
    </reaction>
</comment>
<proteinExistence type="inferred from homology"/>
<evidence type="ECO:0000256" key="7">
    <source>
        <dbReference type="HAMAP-Rule" id="MF_02065"/>
    </source>
</evidence>
<dbReference type="EMBL" id="CP076448">
    <property type="protein sequence ID" value="QXM23471.1"/>
    <property type="molecule type" value="Genomic_DNA"/>
</dbReference>
<dbReference type="Pfam" id="PF02618">
    <property type="entry name" value="YceG"/>
    <property type="match status" value="1"/>
</dbReference>
<reference evidence="8" key="1">
    <citation type="submission" date="2021-06" db="EMBL/GenBank/DDBJ databases">
        <title>Elioraea tepida, sp. nov., a moderately thermophilic aerobic anoxygenic phototrophic bacterium isolated from an alkaline siliceous hot spring mat community in Yellowstone National Park, WY, USA.</title>
        <authorList>
            <person name="Saini M.K."/>
            <person name="Yoshida S."/>
            <person name="Sebastian A."/>
            <person name="Hirose S."/>
            <person name="Hara E."/>
            <person name="Tamaki H."/>
            <person name="Soulier N.T."/>
            <person name="Albert I."/>
            <person name="Hanada S."/>
            <person name="Bryant D.A."/>
            <person name="Tank M."/>
        </authorList>
    </citation>
    <scope>NUCLEOTIDE SEQUENCE</scope>
    <source>
        <strain evidence="8">MS-P2</strain>
    </source>
</reference>
<dbReference type="RefSeq" id="WP_218284330.1">
    <property type="nucleotide sequence ID" value="NZ_CP076448.1"/>
</dbReference>
<dbReference type="NCBIfam" id="TIGR00247">
    <property type="entry name" value="endolytic transglycosylase MltG"/>
    <property type="match status" value="1"/>
</dbReference>
<keyword evidence="6 7" id="KW-0961">Cell wall biogenesis/degradation</keyword>
<evidence type="ECO:0000313" key="8">
    <source>
        <dbReference type="EMBL" id="QXM23471.1"/>
    </source>
</evidence>
<comment type="similarity">
    <text evidence="7">Belongs to the transglycosylase MltG family.</text>
</comment>
<evidence type="ECO:0000313" key="9">
    <source>
        <dbReference type="Proteomes" id="UP000694001"/>
    </source>
</evidence>
<dbReference type="AlphaFoldDB" id="A0A975YIF0"/>
<sequence length="342" mass="36451">MADAGGTEARRRKRLPLVAALIGLVLLVGAAGLGASAWVRAQLDARGPLDAETAVVIPRGASAAVIAERLAAAGVIASERLFLLALALDRGPALRAGEYAFPAGASIRQAIAILRTGRTVQRRLTIPEGLTVAQILALVDAAEGLTGAIETPPAEGTLLPETWVYSWGDTRASLIRRMAEAMDRALAEAWAARAPDLPLSSPREALILASIIERETASAEERPKVAGVFVNRLRRGMPLQSDPTVVYAVSGGTGVLDRPLTRADLETDHPVNTYRNRGLPPQPIAAPGRASLMAAVRPAETDALYFVADGTGGHTFSRTLEEHNRAVSRWREIERERGLRRN</sequence>
<keyword evidence="1 7" id="KW-1003">Cell membrane</keyword>
<dbReference type="GO" id="GO:0008932">
    <property type="term" value="F:lytic endotransglycosylase activity"/>
    <property type="evidence" value="ECO:0007669"/>
    <property type="project" value="UniProtKB-UniRule"/>
</dbReference>